<dbReference type="InterPro" id="IPR004182">
    <property type="entry name" value="GRAM"/>
</dbReference>
<dbReference type="SMART" id="SM00568">
    <property type="entry name" value="GRAM"/>
    <property type="match status" value="1"/>
</dbReference>
<comment type="caution">
    <text evidence="4">The sequence shown here is derived from an EMBL/GenBank/DDBJ whole genome shotgun (WGS) entry which is preliminary data.</text>
</comment>
<evidence type="ECO:0000256" key="1">
    <source>
        <dbReference type="ARBA" id="ARBA00009414"/>
    </source>
</evidence>
<dbReference type="OrthoDB" id="732558at2759"/>
<name>A0A8J5Z8M6_9ROSI</name>
<organism evidence="4 5">
    <name type="scientific">Gossypium anomalum</name>
    <dbReference type="NCBI Taxonomy" id="47600"/>
    <lineage>
        <taxon>Eukaryota</taxon>
        <taxon>Viridiplantae</taxon>
        <taxon>Streptophyta</taxon>
        <taxon>Embryophyta</taxon>
        <taxon>Tracheophyta</taxon>
        <taxon>Spermatophyta</taxon>
        <taxon>Magnoliopsida</taxon>
        <taxon>eudicotyledons</taxon>
        <taxon>Gunneridae</taxon>
        <taxon>Pentapetalae</taxon>
        <taxon>rosids</taxon>
        <taxon>malvids</taxon>
        <taxon>Malvales</taxon>
        <taxon>Malvaceae</taxon>
        <taxon>Malvoideae</taxon>
        <taxon>Gossypium</taxon>
    </lineage>
</organism>
<dbReference type="AlphaFoldDB" id="A0A8J5Z8M6"/>
<proteinExistence type="inferred from homology"/>
<dbReference type="Pfam" id="PF02893">
    <property type="entry name" value="GRAM"/>
    <property type="match status" value="1"/>
</dbReference>
<dbReference type="InterPro" id="IPR011993">
    <property type="entry name" value="PH-like_dom_sf"/>
</dbReference>
<feature type="domain" description="GRAM" evidence="3">
    <location>
        <begin position="164"/>
        <end position="309"/>
    </location>
</feature>
<feature type="region of interest" description="Disordered" evidence="2">
    <location>
        <begin position="1"/>
        <end position="69"/>
    </location>
</feature>
<accession>A0A8J5Z8M6</accession>
<keyword evidence="5" id="KW-1185">Reference proteome</keyword>
<evidence type="ECO:0000313" key="5">
    <source>
        <dbReference type="Proteomes" id="UP000701853"/>
    </source>
</evidence>
<dbReference type="EMBL" id="JAHUZN010000001">
    <property type="protein sequence ID" value="KAG8502136.1"/>
    <property type="molecule type" value="Genomic_DNA"/>
</dbReference>
<evidence type="ECO:0000259" key="3">
    <source>
        <dbReference type="SMART" id="SM00568"/>
    </source>
</evidence>
<sequence length="361" mass="40074">MAAKPEENSKVEEEPHEPSPTTKDDAPQPKLDGDDDDHHHQQSSANEPRSSSSSEEDTKEWGTHVMGPPAIPIVHPDNQKAALWVAGDHQQIHELPYLVYTPAEKPTQNSFELVINVFNTWSRKAETVARSIWHNLRSGSSVSDAAWGKVNLTAKAITKGGFDSLFKKIFATDPNEKLKNAFACYLSTTTGPVAGTLYLSTARVAFCSDRPLSFVAPSGQETWTYYKRGLIALLRGIDSFGKSLQSIIRWVIDTTLNNRKYCPRIRVLSLNSTENLEGFVTQSRCSHSVNPRGLVMIPLSDIGTVYPVVMKENPASESYIEVVTVDGHDFWFMGFVKFEKASFELLNNVLDFKATTEPVAA</sequence>
<dbReference type="Gene3D" id="2.30.29.30">
    <property type="entry name" value="Pleckstrin-homology domain (PH domain)/Phosphotyrosine-binding domain (PTB)"/>
    <property type="match status" value="1"/>
</dbReference>
<dbReference type="Proteomes" id="UP000701853">
    <property type="component" value="Chromosome 1"/>
</dbReference>
<gene>
    <name evidence="4" type="ORF">CXB51_002052</name>
</gene>
<evidence type="ECO:0000256" key="2">
    <source>
        <dbReference type="SAM" id="MobiDB-lite"/>
    </source>
</evidence>
<feature type="compositionally biased region" description="Low complexity" evidence="2">
    <location>
        <begin position="43"/>
        <end position="53"/>
    </location>
</feature>
<dbReference type="PANTHER" id="PTHR31969">
    <property type="entry name" value="GEM-LIKE PROTEIN 2"/>
    <property type="match status" value="1"/>
</dbReference>
<comment type="similarity">
    <text evidence="1">Belongs to the GEM family.</text>
</comment>
<feature type="compositionally biased region" description="Basic and acidic residues" evidence="2">
    <location>
        <begin position="1"/>
        <end position="27"/>
    </location>
</feature>
<reference evidence="4 5" key="1">
    <citation type="journal article" date="2021" name="bioRxiv">
        <title>The Gossypium anomalum genome as a resource for cotton improvement and evolutionary analysis of hybrid incompatibility.</title>
        <authorList>
            <person name="Grover C.E."/>
            <person name="Yuan D."/>
            <person name="Arick M.A."/>
            <person name="Miller E.R."/>
            <person name="Hu G."/>
            <person name="Peterson D.G."/>
            <person name="Wendel J.F."/>
            <person name="Udall J.A."/>
        </authorList>
    </citation>
    <scope>NUCLEOTIDE SEQUENCE [LARGE SCALE GENOMIC DNA]</scope>
    <source>
        <strain evidence="4">JFW-Udall</strain>
        <tissue evidence="4">Leaf</tissue>
    </source>
</reference>
<evidence type="ECO:0000313" key="4">
    <source>
        <dbReference type="EMBL" id="KAG8502136.1"/>
    </source>
</evidence>
<protein>
    <recommendedName>
        <fullName evidence="3">GRAM domain-containing protein</fullName>
    </recommendedName>
</protein>
<dbReference type="InterPro" id="IPR037848">
    <property type="entry name" value="GEM-like"/>
</dbReference>